<evidence type="ECO:0000256" key="2">
    <source>
        <dbReference type="ARBA" id="ARBA00001947"/>
    </source>
</evidence>
<keyword evidence="8" id="KW-0220">Diaminopimelate biosynthesis</keyword>
<keyword evidence="10" id="KW-0170">Cobalt</keyword>
<keyword evidence="4" id="KW-0028">Amino-acid biosynthesis</keyword>
<evidence type="ECO:0000256" key="7">
    <source>
        <dbReference type="ARBA" id="ARBA00022833"/>
    </source>
</evidence>
<dbReference type="Proteomes" id="UP000194422">
    <property type="component" value="Unassembled WGS sequence"/>
</dbReference>
<evidence type="ECO:0000259" key="11">
    <source>
        <dbReference type="Pfam" id="PF07687"/>
    </source>
</evidence>
<evidence type="ECO:0000256" key="6">
    <source>
        <dbReference type="ARBA" id="ARBA00022801"/>
    </source>
</evidence>
<dbReference type="SUPFAM" id="SSF53187">
    <property type="entry name" value="Zn-dependent exopeptidases"/>
    <property type="match status" value="1"/>
</dbReference>
<dbReference type="Pfam" id="PF01546">
    <property type="entry name" value="Peptidase_M20"/>
    <property type="match status" value="1"/>
</dbReference>
<dbReference type="GeneID" id="75083656"/>
<evidence type="ECO:0000313" key="14">
    <source>
        <dbReference type="EMBL" id="SME47791.1"/>
    </source>
</evidence>
<dbReference type="SUPFAM" id="SSF55031">
    <property type="entry name" value="Bacterial exopeptidase dimerisation domain"/>
    <property type="match status" value="1"/>
</dbReference>
<reference evidence="14 15" key="1">
    <citation type="submission" date="2017-04" db="EMBL/GenBank/DDBJ databases">
        <authorList>
            <person name="Criscuolo A."/>
        </authorList>
    </citation>
    <scope>NUCLEOTIDE SEQUENCE [LARGE SCALE GENOMIC DNA]</scope>
    <source>
        <strain evidence="14">16-00174</strain>
    </source>
</reference>
<dbReference type="InterPro" id="IPR002933">
    <property type="entry name" value="Peptidase_M20"/>
</dbReference>
<comment type="cofactor">
    <cofactor evidence="1">
        <name>Co(2+)</name>
        <dbReference type="ChEBI" id="CHEBI:48828"/>
    </cofactor>
</comment>
<keyword evidence="6 14" id="KW-0378">Hydrolase</keyword>
<comment type="similarity">
    <text evidence="3">Belongs to the peptidase M20A family.</text>
</comment>
<evidence type="ECO:0000256" key="8">
    <source>
        <dbReference type="ARBA" id="ARBA00022915"/>
    </source>
</evidence>
<evidence type="ECO:0000313" key="17">
    <source>
        <dbReference type="Proteomes" id="UP001221338"/>
    </source>
</evidence>
<reference evidence="12 16" key="2">
    <citation type="submission" date="2019-09" db="EMBL/GenBank/DDBJ databases">
        <authorList>
            <person name="Geng P."/>
            <person name="Wan X."/>
            <person name="Zhou G."/>
            <person name="Yuan Z."/>
            <person name="Hu X."/>
        </authorList>
    </citation>
    <scope>NUCLEOTIDE SEQUENCE [LARGE SCALE GENOMIC DNA]</scope>
    <source>
        <strain evidence="12 16">EFR-4</strain>
    </source>
</reference>
<keyword evidence="7" id="KW-0862">Zinc</keyword>
<evidence type="ECO:0000313" key="12">
    <source>
        <dbReference type="EMBL" id="KAA8476330.1"/>
    </source>
</evidence>
<dbReference type="GO" id="GO:0009085">
    <property type="term" value="P:lysine biosynthetic process"/>
    <property type="evidence" value="ECO:0007669"/>
    <property type="project" value="UniProtKB-KW"/>
</dbReference>
<organism evidence="12 16">
    <name type="scientific">Bacillus paranthracis</name>
    <dbReference type="NCBI Taxonomy" id="2026186"/>
    <lineage>
        <taxon>Bacteria</taxon>
        <taxon>Bacillati</taxon>
        <taxon>Bacillota</taxon>
        <taxon>Bacilli</taxon>
        <taxon>Bacillales</taxon>
        <taxon>Bacillaceae</taxon>
        <taxon>Bacillus</taxon>
        <taxon>Bacillus cereus group</taxon>
    </lineage>
</organism>
<evidence type="ECO:0000256" key="5">
    <source>
        <dbReference type="ARBA" id="ARBA00022723"/>
    </source>
</evidence>
<dbReference type="PANTHER" id="PTHR43808">
    <property type="entry name" value="ACETYLORNITHINE DEACETYLASE"/>
    <property type="match status" value="1"/>
</dbReference>
<dbReference type="Gene3D" id="3.30.70.360">
    <property type="match status" value="1"/>
</dbReference>
<dbReference type="GO" id="GO:0009014">
    <property type="term" value="F:succinyl-diaminopimelate desuccinylase activity"/>
    <property type="evidence" value="ECO:0007669"/>
    <property type="project" value="UniProtKB-EC"/>
</dbReference>
<dbReference type="EC" id="3.5.1.18" evidence="14"/>
<dbReference type="Gene3D" id="3.40.630.10">
    <property type="entry name" value="Zn peptidases"/>
    <property type="match status" value="2"/>
</dbReference>
<evidence type="ECO:0000256" key="1">
    <source>
        <dbReference type="ARBA" id="ARBA00001941"/>
    </source>
</evidence>
<evidence type="ECO:0000256" key="3">
    <source>
        <dbReference type="ARBA" id="ARBA00006247"/>
    </source>
</evidence>
<comment type="cofactor">
    <cofactor evidence="2">
        <name>Zn(2+)</name>
        <dbReference type="ChEBI" id="CHEBI:29105"/>
    </cofactor>
</comment>
<evidence type="ECO:0000256" key="10">
    <source>
        <dbReference type="ARBA" id="ARBA00023285"/>
    </source>
</evidence>
<comment type="caution">
    <text evidence="12">The sequence shown here is derived from an EMBL/GenBank/DDBJ whole genome shotgun (WGS) entry which is preliminary data.</text>
</comment>
<reference evidence="13 17" key="3">
    <citation type="submission" date="2023-03" db="EMBL/GenBank/DDBJ databases">
        <title>Genetic diversity of Bacillus cereus sensu lato isolates from Slovenia.</title>
        <authorList>
            <person name="Abdelli M."/>
        </authorList>
    </citation>
    <scope>NUCLEOTIDE SEQUENCE [LARGE SCALE GENOMIC DNA]</scope>
    <source>
        <strain evidence="13 17">SIBC61B</strain>
    </source>
</reference>
<gene>
    <name evidence="14" type="primary">dapE_2</name>
    <name evidence="14" type="ORF">BACERE00174_05754</name>
    <name evidence="12" type="ORF">FYW06_18985</name>
    <name evidence="13" type="ORF">P6U22_17195</name>
</gene>
<evidence type="ECO:0000256" key="9">
    <source>
        <dbReference type="ARBA" id="ARBA00023154"/>
    </source>
</evidence>
<sequence>MVIDILKDIVKINTANPGGNTKDLINYIIKKINKYDFEYEIFKTSESKVNLIIKVRGKVNKTVVLNGHLDTKPYGNMNEWKYDPYAATEENKRIYGLGACDMKAGVASMITLLCTIGEEKLIPRWNLEFHFVDDEENNSTYGMKSLLNSNILQRDLYDLAVVCEPTENSLVLESLGNSWKIIKVKGKKAHAGHYEEGVNANEVLANVLIKAQKKISKMKGENPSFPMFPNINIGIFKGGDHPGSVTDYSEAVIDIRVSKEFEKKMILEEIENVLEEYDVHYQINDYLPEMYSWDYKNLSTEFSSECLNILMDKFKDTFKQVIAKNKFYGGSDAGYYAEKLGVPTIIFGPGSLQQAHQPNEWVNIKGVMDHFKILQKWMIDID</sequence>
<protein>
    <submittedName>
        <fullName evidence="13">ArgE/DapE family deacylase</fullName>
    </submittedName>
    <submittedName>
        <fullName evidence="12">M20 family metallopeptidase</fullName>
    </submittedName>
    <submittedName>
        <fullName evidence="14">Putative succinyl-diaminopimelate desuccinylase</fullName>
        <ecNumber evidence="14">3.5.1.18</ecNumber>
    </submittedName>
</protein>
<proteinExistence type="inferred from homology"/>
<dbReference type="GO" id="GO:0019877">
    <property type="term" value="P:diaminopimelate biosynthetic process"/>
    <property type="evidence" value="ECO:0007669"/>
    <property type="project" value="UniProtKB-KW"/>
</dbReference>
<evidence type="ECO:0000313" key="13">
    <source>
        <dbReference type="EMBL" id="MDG0942930.1"/>
    </source>
</evidence>
<keyword evidence="17" id="KW-1185">Reference proteome</keyword>
<name>A0A5M9GPP7_9BACI</name>
<feature type="domain" description="Peptidase M20 dimerisation" evidence="11">
    <location>
        <begin position="177"/>
        <end position="281"/>
    </location>
</feature>
<dbReference type="InterPro" id="IPR011650">
    <property type="entry name" value="Peptidase_M20_dimer"/>
</dbReference>
<dbReference type="InterPro" id="IPR050072">
    <property type="entry name" value="Peptidase_M20A"/>
</dbReference>
<dbReference type="NCBIfam" id="TIGR01910">
    <property type="entry name" value="DapE-ArgE"/>
    <property type="match status" value="1"/>
</dbReference>
<dbReference type="AlphaFoldDB" id="A0A5M9GPP7"/>
<dbReference type="EMBL" id="VXCE01000013">
    <property type="protein sequence ID" value="KAA8476330.1"/>
    <property type="molecule type" value="Genomic_DNA"/>
</dbReference>
<dbReference type="InterPro" id="IPR010182">
    <property type="entry name" value="ArgE/DapE"/>
</dbReference>
<evidence type="ECO:0000256" key="4">
    <source>
        <dbReference type="ARBA" id="ARBA00022605"/>
    </source>
</evidence>
<dbReference type="Proteomes" id="UP001221338">
    <property type="component" value="Unassembled WGS sequence"/>
</dbReference>
<dbReference type="Pfam" id="PF07687">
    <property type="entry name" value="M20_dimer"/>
    <property type="match status" value="1"/>
</dbReference>
<dbReference type="InterPro" id="IPR036264">
    <property type="entry name" value="Bact_exopeptidase_dim_dom"/>
</dbReference>
<dbReference type="RefSeq" id="WP_000234087.1">
    <property type="nucleotide sequence ID" value="NZ_CMPU01000140.1"/>
</dbReference>
<dbReference type="EMBL" id="FWYW01000106">
    <property type="protein sequence ID" value="SME47791.1"/>
    <property type="molecule type" value="Genomic_DNA"/>
</dbReference>
<evidence type="ECO:0000313" key="15">
    <source>
        <dbReference type="Proteomes" id="UP000194422"/>
    </source>
</evidence>
<dbReference type="PANTHER" id="PTHR43808:SF8">
    <property type="entry name" value="PEPTIDASE M20 DIMERISATION DOMAIN-CONTAINING PROTEIN"/>
    <property type="match status" value="1"/>
</dbReference>
<dbReference type="GO" id="GO:0046872">
    <property type="term" value="F:metal ion binding"/>
    <property type="evidence" value="ECO:0007669"/>
    <property type="project" value="UniProtKB-KW"/>
</dbReference>
<dbReference type="EMBL" id="JARPRV010000009">
    <property type="protein sequence ID" value="MDG0942930.1"/>
    <property type="molecule type" value="Genomic_DNA"/>
</dbReference>
<accession>A0A5M9GPP7</accession>
<keyword evidence="9" id="KW-0457">Lysine biosynthesis</keyword>
<evidence type="ECO:0000313" key="16">
    <source>
        <dbReference type="Proteomes" id="UP000325411"/>
    </source>
</evidence>
<keyword evidence="5" id="KW-0479">Metal-binding</keyword>
<dbReference type="Proteomes" id="UP000325411">
    <property type="component" value="Unassembled WGS sequence"/>
</dbReference>